<evidence type="ECO:0000256" key="2">
    <source>
        <dbReference type="ARBA" id="ARBA00023316"/>
    </source>
</evidence>
<evidence type="ECO:0000256" key="5">
    <source>
        <dbReference type="SAM" id="SignalP"/>
    </source>
</evidence>
<evidence type="ECO:0000259" key="6">
    <source>
        <dbReference type="Pfam" id="PF03330"/>
    </source>
</evidence>
<dbReference type="InterPro" id="IPR009009">
    <property type="entry name" value="RlpA-like_DPBB"/>
</dbReference>
<keyword evidence="8" id="KW-1185">Reference proteome</keyword>
<comment type="subcellular location">
    <subcellularLocation>
        <location evidence="3">Cell membrane</location>
        <topology evidence="3">Lipid-anchor</topology>
    </subcellularLocation>
</comment>
<keyword evidence="3" id="KW-0564">Palmitate</keyword>
<keyword evidence="5" id="KW-0732">Signal</keyword>
<keyword evidence="3" id="KW-0449">Lipoprotein</keyword>
<protein>
    <recommendedName>
        <fullName evidence="3">Endolytic peptidoglycan transglycosylase RlpA</fullName>
        <ecNumber evidence="3">4.2.2.-</ecNumber>
    </recommendedName>
</protein>
<evidence type="ECO:0000256" key="4">
    <source>
        <dbReference type="RuleBase" id="RU003495"/>
    </source>
</evidence>
<dbReference type="InterPro" id="IPR012997">
    <property type="entry name" value="RplA"/>
</dbReference>
<dbReference type="HAMAP" id="MF_02071">
    <property type="entry name" value="RlpA"/>
    <property type="match status" value="1"/>
</dbReference>
<comment type="similarity">
    <text evidence="3 4">Belongs to the RlpA family.</text>
</comment>
<comment type="function">
    <text evidence="3">Lytic transglycosylase with a strong preference for naked glycan strands that lack stem peptides.</text>
</comment>
<keyword evidence="3" id="KW-0472">Membrane</keyword>
<accession>A0A6N8J004</accession>
<dbReference type="Pfam" id="PF03330">
    <property type="entry name" value="DPBB_1"/>
    <property type="match status" value="1"/>
</dbReference>
<dbReference type="InterPro" id="IPR036908">
    <property type="entry name" value="RlpA-like_sf"/>
</dbReference>
<proteinExistence type="inferred from homology"/>
<dbReference type="SUPFAM" id="SSF50685">
    <property type="entry name" value="Barwin-like endoglucanases"/>
    <property type="match status" value="1"/>
</dbReference>
<keyword evidence="2 3" id="KW-0961">Cell wall biogenesis/degradation</keyword>
<name>A0A6N8J004_9BURK</name>
<dbReference type="NCBIfam" id="TIGR00413">
    <property type="entry name" value="rlpA"/>
    <property type="match status" value="1"/>
</dbReference>
<evidence type="ECO:0000256" key="3">
    <source>
        <dbReference type="HAMAP-Rule" id="MF_02071"/>
    </source>
</evidence>
<sequence length="157" mass="16346">MRLLRRAAATLALLVLAGCAQAPVQAMVQGQAPDGEPAAADGVPAEPSPPVVVGEGLASWYGLEFQGRRTASGERFDMNALTAAHPSLPFGTRVEVRNPANGRTVTVRINDRGPHVAGRIIDLSHAAARSLGLLGLGTRKVVLSVLADAPASRRDRS</sequence>
<evidence type="ECO:0000313" key="7">
    <source>
        <dbReference type="EMBL" id="MVQ32621.1"/>
    </source>
</evidence>
<dbReference type="PROSITE" id="PS51257">
    <property type="entry name" value="PROKAR_LIPOPROTEIN"/>
    <property type="match status" value="1"/>
</dbReference>
<evidence type="ECO:0000313" key="8">
    <source>
        <dbReference type="Proteomes" id="UP000469385"/>
    </source>
</evidence>
<keyword evidence="3" id="KW-1003">Cell membrane</keyword>
<dbReference type="PANTHER" id="PTHR34183:SF1">
    <property type="entry name" value="ENDOLYTIC PEPTIDOGLYCAN TRANSGLYCOSYLASE RLPA"/>
    <property type="match status" value="1"/>
</dbReference>
<dbReference type="AlphaFoldDB" id="A0A6N8J004"/>
<feature type="domain" description="RlpA-like protein double-psi beta-barrel" evidence="6">
    <location>
        <begin position="55"/>
        <end position="141"/>
    </location>
</feature>
<dbReference type="CDD" id="cd22268">
    <property type="entry name" value="DPBB_RlpA-like"/>
    <property type="match status" value="1"/>
</dbReference>
<evidence type="ECO:0000256" key="1">
    <source>
        <dbReference type="ARBA" id="ARBA00023239"/>
    </source>
</evidence>
<keyword evidence="1 3" id="KW-0456">Lyase</keyword>
<dbReference type="PANTHER" id="PTHR34183">
    <property type="entry name" value="ENDOLYTIC PEPTIDOGLYCAN TRANSGLYCOSYLASE RLPA"/>
    <property type="match status" value="1"/>
</dbReference>
<dbReference type="GO" id="GO:0008932">
    <property type="term" value="F:lytic endotransglycosylase activity"/>
    <property type="evidence" value="ECO:0007669"/>
    <property type="project" value="UniProtKB-UniRule"/>
</dbReference>
<dbReference type="Proteomes" id="UP000469385">
    <property type="component" value="Unassembled WGS sequence"/>
</dbReference>
<dbReference type="GO" id="GO:0071555">
    <property type="term" value="P:cell wall organization"/>
    <property type="evidence" value="ECO:0007669"/>
    <property type="project" value="UniProtKB-KW"/>
</dbReference>
<reference evidence="7 8" key="1">
    <citation type="submission" date="2019-12" db="EMBL/GenBank/DDBJ databases">
        <authorList>
            <person name="Huq M.A."/>
        </authorList>
    </citation>
    <scope>NUCLEOTIDE SEQUENCE [LARGE SCALE GENOMIC DNA]</scope>
    <source>
        <strain evidence="7 8">MAH-25</strain>
    </source>
</reference>
<dbReference type="EC" id="4.2.2.-" evidence="3"/>
<dbReference type="GO" id="GO:0000270">
    <property type="term" value="P:peptidoglycan metabolic process"/>
    <property type="evidence" value="ECO:0007669"/>
    <property type="project" value="UniProtKB-UniRule"/>
</dbReference>
<organism evidence="7 8">
    <name type="scientific">Ramlibacter pinisoli</name>
    <dbReference type="NCBI Taxonomy" id="2682844"/>
    <lineage>
        <taxon>Bacteria</taxon>
        <taxon>Pseudomonadati</taxon>
        <taxon>Pseudomonadota</taxon>
        <taxon>Betaproteobacteria</taxon>
        <taxon>Burkholderiales</taxon>
        <taxon>Comamonadaceae</taxon>
        <taxon>Ramlibacter</taxon>
    </lineage>
</organism>
<feature type="chain" id="PRO_5027182413" description="Endolytic peptidoglycan transglycosylase RlpA" evidence="5">
    <location>
        <begin position="23"/>
        <end position="157"/>
    </location>
</feature>
<dbReference type="GO" id="GO:0005886">
    <property type="term" value="C:plasma membrane"/>
    <property type="evidence" value="ECO:0007669"/>
    <property type="project" value="UniProtKB-SubCell"/>
</dbReference>
<dbReference type="InterPro" id="IPR034718">
    <property type="entry name" value="RlpA"/>
</dbReference>
<comment type="caution">
    <text evidence="7">The sequence shown here is derived from an EMBL/GenBank/DDBJ whole genome shotgun (WGS) entry which is preliminary data.</text>
</comment>
<feature type="signal peptide" evidence="5">
    <location>
        <begin position="1"/>
        <end position="22"/>
    </location>
</feature>
<dbReference type="RefSeq" id="WP_157400558.1">
    <property type="nucleotide sequence ID" value="NZ_WSEL01000009.1"/>
</dbReference>
<dbReference type="EMBL" id="WSEL01000009">
    <property type="protein sequence ID" value="MVQ32621.1"/>
    <property type="molecule type" value="Genomic_DNA"/>
</dbReference>
<gene>
    <name evidence="3" type="primary">rlpA</name>
    <name evidence="7" type="ORF">GON04_24410</name>
</gene>
<dbReference type="Gene3D" id="2.40.40.10">
    <property type="entry name" value="RlpA-like domain"/>
    <property type="match status" value="1"/>
</dbReference>